<dbReference type="Proteomes" id="UP000255316">
    <property type="component" value="Unassembled WGS sequence"/>
</dbReference>
<sequence length="782" mass="90937">MKYLQHIKSTNPTLKNFIQHVNLDIDNLNVLIKTYNKLAANDKTEPRELKTLLKKILIYKQEIESKYSDKFTSQCKSFALQIEEGLLIEIKKEFEKYGVTSLYSVLSPHDSKKQDHHFSEILSNMEPSKVKKLFKMLEKGSQLKVNHLKKLYNEDEMGYEEFNQFLKHNDISFLGGENSKNFKITPARGDPYVLRLENRMGMPKFPVNDLRKKSLKDTITPIMTERQVTKNNVTKTISTTLFCPGGDLINHSKKHQKKTKKLRKSAVNVYNQMLAILIDISKDGYAFTDMKNSNWLIDHNNKLLISDTKSFLSCEQDGTLHYTKATQHTGGVIVQTDYMNPPEFYTKIPEHKPISVDKMHAFMFGKNLYEYITQPNCNYDDFSEAINGETDLKFTHPIFAGIGGELFKEIISNTITEDDEKRFSLVDVHFQLNKIKALHLIDAIKHSIPIDYDKKRHEYIIHQTEKLNHATNSDMVIKITEELLSEKSKIKINNILQELVYLGDRENIEIQNFIKEKKDILNKLHNLEDINKLKNELKELLRLKKENINLANDLLNVVFTRKERLKLTSVDDDKLTEFSKTTNESIDKANDLETLEKLNKELKMILDQKTRNLFILNNINQYSINENDIKMKEFIDHYKNLINNTNEINKLQDIQKILNEILADQKITTEVKTVIDNYLNSKGYVTIGTKQKALKIQDEFAKISIENRGQVMNEKDPTGYNFRLALATNRVFSLLRPVKVDEQKKIDTKTASDTFIKLKGKIKDIKKDDEPTQVESKNKQNR</sequence>
<dbReference type="EMBL" id="LNXX01000045">
    <property type="protein sequence ID" value="KTC82732.1"/>
    <property type="molecule type" value="Genomic_DNA"/>
</dbReference>
<keyword evidence="3" id="KW-0723">Serine/threonine-protein kinase</keyword>
<dbReference type="EMBL" id="UGNX01000001">
    <property type="protein sequence ID" value="STX34163.1"/>
    <property type="molecule type" value="Genomic_DNA"/>
</dbReference>
<keyword evidence="1" id="KW-0175">Coiled coil</keyword>
<name>A0A378IGK0_9GAMM</name>
<dbReference type="InterPro" id="IPR011009">
    <property type="entry name" value="Kinase-like_dom_sf"/>
</dbReference>
<evidence type="ECO:0000313" key="3">
    <source>
        <dbReference type="EMBL" id="STX34163.1"/>
    </source>
</evidence>
<evidence type="ECO:0000313" key="5">
    <source>
        <dbReference type="Proteomes" id="UP000255316"/>
    </source>
</evidence>
<evidence type="ECO:0000313" key="4">
    <source>
        <dbReference type="Proteomes" id="UP000054854"/>
    </source>
</evidence>
<feature type="coiled-coil region" evidence="1">
    <location>
        <begin position="510"/>
        <end position="554"/>
    </location>
</feature>
<organism evidence="3 5">
    <name type="scientific">Legionella cincinnatiensis</name>
    <dbReference type="NCBI Taxonomy" id="28085"/>
    <lineage>
        <taxon>Bacteria</taxon>
        <taxon>Pseudomonadati</taxon>
        <taxon>Pseudomonadota</taxon>
        <taxon>Gammaproteobacteria</taxon>
        <taxon>Legionellales</taxon>
        <taxon>Legionellaceae</taxon>
        <taxon>Legionella</taxon>
    </lineage>
</organism>
<proteinExistence type="predicted"/>
<dbReference type="GO" id="GO:0004674">
    <property type="term" value="F:protein serine/threonine kinase activity"/>
    <property type="evidence" value="ECO:0007669"/>
    <property type="project" value="UniProtKB-KW"/>
</dbReference>
<dbReference type="STRING" id="28085.Lcin_2761"/>
<dbReference type="RefSeq" id="WP_058465893.1">
    <property type="nucleotide sequence ID" value="NZ_CAAAHQ010000035.1"/>
</dbReference>
<dbReference type="AlphaFoldDB" id="A0A378IGK0"/>
<reference evidence="2 4" key="1">
    <citation type="submission" date="2015-11" db="EMBL/GenBank/DDBJ databases">
        <title>Genomic analysis of 38 Legionella species identifies large and diverse effector repertoires.</title>
        <authorList>
            <person name="Burstein D."/>
            <person name="Amaro F."/>
            <person name="Zusman T."/>
            <person name="Lifshitz Z."/>
            <person name="Cohen O."/>
            <person name="Gilbert J.A."/>
            <person name="Pupko T."/>
            <person name="Shuman H.A."/>
            <person name="Segal G."/>
        </authorList>
    </citation>
    <scope>NUCLEOTIDE SEQUENCE [LARGE SCALE GENOMIC DNA]</scope>
    <source>
        <strain evidence="2 4">CDC#72-OH-14</strain>
    </source>
</reference>
<evidence type="ECO:0000256" key="1">
    <source>
        <dbReference type="SAM" id="Coils"/>
    </source>
</evidence>
<dbReference type="Gene3D" id="1.10.510.10">
    <property type="entry name" value="Transferase(Phosphotransferase) domain 1"/>
    <property type="match status" value="1"/>
</dbReference>
<accession>A0A378IGK0</accession>
<gene>
    <name evidence="2" type="ORF">Lcin_2761</name>
    <name evidence="3" type="ORF">NCTC12438_00756</name>
</gene>
<dbReference type="OrthoDB" id="5650925at2"/>
<evidence type="ECO:0000313" key="2">
    <source>
        <dbReference type="EMBL" id="KTC82732.1"/>
    </source>
</evidence>
<protein>
    <submittedName>
        <fullName evidence="3">Serine/threonine protein kinase</fullName>
    </submittedName>
</protein>
<keyword evidence="3" id="KW-0808">Transferase</keyword>
<reference evidence="3 5" key="2">
    <citation type="submission" date="2018-06" db="EMBL/GenBank/DDBJ databases">
        <authorList>
            <consortium name="Pathogen Informatics"/>
            <person name="Doyle S."/>
        </authorList>
    </citation>
    <scope>NUCLEOTIDE SEQUENCE [LARGE SCALE GENOMIC DNA]</scope>
    <source>
        <strain evidence="3 5">NCTC12438</strain>
    </source>
</reference>
<dbReference type="SUPFAM" id="SSF56112">
    <property type="entry name" value="Protein kinase-like (PK-like)"/>
    <property type="match status" value="1"/>
</dbReference>
<keyword evidence="4" id="KW-1185">Reference proteome</keyword>
<dbReference type="Proteomes" id="UP000054854">
    <property type="component" value="Unassembled WGS sequence"/>
</dbReference>
<keyword evidence="3" id="KW-0418">Kinase</keyword>